<evidence type="ECO:0000256" key="1">
    <source>
        <dbReference type="SAM" id="MobiDB-lite"/>
    </source>
</evidence>
<comment type="caution">
    <text evidence="2">The sequence shown here is derived from an EMBL/GenBank/DDBJ whole genome shotgun (WGS) entry which is preliminary data.</text>
</comment>
<dbReference type="Proteomes" id="UP000652761">
    <property type="component" value="Unassembled WGS sequence"/>
</dbReference>
<sequence length="240" mass="26299">MCPVAFRGLSHYQGRTETESPPFFGRFLGLTTLQSGAPHPPHPTFKVKGSETYLLGPDRFVLVARHRHGLLLHRHGRGSLRGRRRAPLTRLPAPNGFLPSPPPAIAALAFSATLHRQSPRGERGSLEREGDRRVREEGERERELAGPTKSHQNIESTVKSLSIAHGPLSGQIFSCSRRYAWYVSRSSSSLGGSAWVAHALHKASALRTACSSSGFPKRRFFTGGRCDGGSTLVLGFPVYR</sequence>
<proteinExistence type="predicted"/>
<evidence type="ECO:0000313" key="3">
    <source>
        <dbReference type="Proteomes" id="UP000652761"/>
    </source>
</evidence>
<dbReference type="EMBL" id="NMUH01000054">
    <property type="protein sequence ID" value="MQL70047.1"/>
    <property type="molecule type" value="Genomic_DNA"/>
</dbReference>
<reference evidence="2" key="1">
    <citation type="submission" date="2017-07" db="EMBL/GenBank/DDBJ databases">
        <title>Taro Niue Genome Assembly and Annotation.</title>
        <authorList>
            <person name="Atibalentja N."/>
            <person name="Keating K."/>
            <person name="Fields C.J."/>
        </authorList>
    </citation>
    <scope>NUCLEOTIDE SEQUENCE</scope>
    <source>
        <strain evidence="2">Niue_2</strain>
        <tissue evidence="2">Leaf</tissue>
    </source>
</reference>
<gene>
    <name evidence="2" type="ORF">Taro_002326</name>
</gene>
<keyword evidence="3" id="KW-1185">Reference proteome</keyword>
<evidence type="ECO:0000313" key="2">
    <source>
        <dbReference type="EMBL" id="MQL70047.1"/>
    </source>
</evidence>
<organism evidence="2 3">
    <name type="scientific">Colocasia esculenta</name>
    <name type="common">Wild taro</name>
    <name type="synonym">Arum esculentum</name>
    <dbReference type="NCBI Taxonomy" id="4460"/>
    <lineage>
        <taxon>Eukaryota</taxon>
        <taxon>Viridiplantae</taxon>
        <taxon>Streptophyta</taxon>
        <taxon>Embryophyta</taxon>
        <taxon>Tracheophyta</taxon>
        <taxon>Spermatophyta</taxon>
        <taxon>Magnoliopsida</taxon>
        <taxon>Liliopsida</taxon>
        <taxon>Araceae</taxon>
        <taxon>Aroideae</taxon>
        <taxon>Colocasieae</taxon>
        <taxon>Colocasia</taxon>
    </lineage>
</organism>
<accession>A0A843TIW0</accession>
<feature type="region of interest" description="Disordered" evidence="1">
    <location>
        <begin position="116"/>
        <end position="154"/>
    </location>
</feature>
<protein>
    <submittedName>
        <fullName evidence="2">Uncharacterized protein</fullName>
    </submittedName>
</protein>
<name>A0A843TIW0_COLES</name>
<dbReference type="AlphaFoldDB" id="A0A843TIW0"/>
<feature type="compositionally biased region" description="Basic and acidic residues" evidence="1">
    <location>
        <begin position="119"/>
        <end position="144"/>
    </location>
</feature>